<name>A0A173YWT0_9CLOT</name>
<dbReference type="EMBL" id="CYZV01000003">
    <property type="protein sequence ID" value="CUN67218.1"/>
    <property type="molecule type" value="Genomic_DNA"/>
</dbReference>
<dbReference type="RefSeq" id="WP_055275216.1">
    <property type="nucleotide sequence ID" value="NZ_CYZV01000003.1"/>
</dbReference>
<evidence type="ECO:0000256" key="1">
    <source>
        <dbReference type="SAM" id="MobiDB-lite"/>
    </source>
</evidence>
<feature type="domain" description="DUF7601" evidence="2">
    <location>
        <begin position="93"/>
        <end position="193"/>
    </location>
</feature>
<evidence type="ECO:0000313" key="3">
    <source>
        <dbReference type="EMBL" id="CUN67218.1"/>
    </source>
</evidence>
<sequence>MYILDLPDGISLMNGSVDNIYGNQDYVFVSDHMPESDEEFRIWSNIMWAKEPSQYSPLKDIEYKGKKYQKMTGLYTNRTHLWTEFTYGDVSSGDLKVTNKVSGNAADKTKEFTYTVTLSDKTINGKYGEMEFKNGVSIFKLRDNESKEAIGLPANVEYEIIESDNEEYQVTSSNSTGKIEANQIITVEFTNIKNLKPTQIPDLDPMPIPDEEANIVDTNKPINPSTIPNKEEINQNTIDKLPNTGRSNFI</sequence>
<dbReference type="AlphaFoldDB" id="A0A173YWT0"/>
<dbReference type="OrthoDB" id="3194789at2"/>
<gene>
    <name evidence="3" type="ORF">ERS852470_00459</name>
</gene>
<dbReference type="Pfam" id="PF24547">
    <property type="entry name" value="DUF7601"/>
    <property type="match status" value="1"/>
</dbReference>
<dbReference type="Proteomes" id="UP000095558">
    <property type="component" value="Unassembled WGS sequence"/>
</dbReference>
<accession>A0A173YWT0</accession>
<feature type="region of interest" description="Disordered" evidence="1">
    <location>
        <begin position="217"/>
        <end position="250"/>
    </location>
</feature>
<evidence type="ECO:0000313" key="4">
    <source>
        <dbReference type="Proteomes" id="UP000095558"/>
    </source>
</evidence>
<reference evidence="3 4" key="1">
    <citation type="submission" date="2015-09" db="EMBL/GenBank/DDBJ databases">
        <authorList>
            <consortium name="Pathogen Informatics"/>
        </authorList>
    </citation>
    <scope>NUCLEOTIDE SEQUENCE [LARGE SCALE GENOMIC DNA]</scope>
    <source>
        <strain evidence="3 4">2789STDY5834855</strain>
    </source>
</reference>
<protein>
    <submittedName>
        <fullName evidence="3">Cna B domain-containing protein</fullName>
    </submittedName>
</protein>
<organism evidence="3 4">
    <name type="scientific">Clostridium disporicum</name>
    <dbReference type="NCBI Taxonomy" id="84024"/>
    <lineage>
        <taxon>Bacteria</taxon>
        <taxon>Bacillati</taxon>
        <taxon>Bacillota</taxon>
        <taxon>Clostridia</taxon>
        <taxon>Eubacteriales</taxon>
        <taxon>Clostridiaceae</taxon>
        <taxon>Clostridium</taxon>
    </lineage>
</organism>
<proteinExistence type="predicted"/>
<evidence type="ECO:0000259" key="2">
    <source>
        <dbReference type="Pfam" id="PF24547"/>
    </source>
</evidence>
<dbReference type="Gene3D" id="2.60.40.1140">
    <property type="entry name" value="Collagen-binding surface protein Cna, B-type domain"/>
    <property type="match status" value="1"/>
</dbReference>
<dbReference type="InterPro" id="IPR055382">
    <property type="entry name" value="DUF7601"/>
</dbReference>